<comment type="subcellular location">
    <subcellularLocation>
        <location evidence="1 12">Cell membrane</location>
        <topology evidence="1 12">Multi-pass membrane protein</topology>
    </subcellularLocation>
</comment>
<evidence type="ECO:0000256" key="11">
    <source>
        <dbReference type="ARBA" id="ARBA00023136"/>
    </source>
</evidence>
<dbReference type="GO" id="GO:0006508">
    <property type="term" value="P:proteolysis"/>
    <property type="evidence" value="ECO:0007669"/>
    <property type="project" value="UniProtKB-KW"/>
</dbReference>
<organism evidence="14 15">
    <name type="scientific">Candidatus Roizmanbacteria bacterium GW2011_GWC2_35_12</name>
    <dbReference type="NCBI Taxonomy" id="1618485"/>
    <lineage>
        <taxon>Bacteria</taxon>
        <taxon>Candidatus Roizmaniibacteriota</taxon>
    </lineage>
</organism>
<feature type="binding site" evidence="12">
    <location>
        <position position="147"/>
    </location>
    <ligand>
        <name>Zn(2+)</name>
        <dbReference type="ChEBI" id="CHEBI:29105"/>
        <note>catalytic</note>
    </ligand>
</feature>
<feature type="transmembrane region" description="Helical" evidence="12">
    <location>
        <begin position="153"/>
        <end position="174"/>
    </location>
</feature>
<accession>A0A0G0BBR5</accession>
<evidence type="ECO:0000256" key="12">
    <source>
        <dbReference type="HAMAP-Rule" id="MF_00188"/>
    </source>
</evidence>
<proteinExistence type="inferred from homology"/>
<dbReference type="GO" id="GO:0004222">
    <property type="term" value="F:metalloendopeptidase activity"/>
    <property type="evidence" value="ECO:0007669"/>
    <property type="project" value="UniProtKB-UniRule"/>
</dbReference>
<evidence type="ECO:0000256" key="5">
    <source>
        <dbReference type="ARBA" id="ARBA00022692"/>
    </source>
</evidence>
<feature type="binding site" evidence="12">
    <location>
        <position position="143"/>
    </location>
    <ligand>
        <name>Zn(2+)</name>
        <dbReference type="ChEBI" id="CHEBI:29105"/>
        <note>catalytic</note>
    </ligand>
</feature>
<dbReference type="GO" id="GO:0005886">
    <property type="term" value="C:plasma membrane"/>
    <property type="evidence" value="ECO:0007669"/>
    <property type="project" value="UniProtKB-SubCell"/>
</dbReference>
<evidence type="ECO:0000313" key="14">
    <source>
        <dbReference type="EMBL" id="KKP66918.1"/>
    </source>
</evidence>
<evidence type="ECO:0000256" key="2">
    <source>
        <dbReference type="ARBA" id="ARBA00009779"/>
    </source>
</evidence>
<evidence type="ECO:0000256" key="8">
    <source>
        <dbReference type="ARBA" id="ARBA00022833"/>
    </source>
</evidence>
<feature type="transmembrane region" description="Helical" evidence="12">
    <location>
        <begin position="194"/>
        <end position="217"/>
    </location>
</feature>
<feature type="active site" evidence="12">
    <location>
        <position position="144"/>
    </location>
</feature>
<gene>
    <name evidence="12" type="primary">htpX</name>
    <name evidence="14" type="ORF">UR63_C0026G0011</name>
</gene>
<keyword evidence="4 12" id="KW-0645">Protease</keyword>
<evidence type="ECO:0000313" key="15">
    <source>
        <dbReference type="Proteomes" id="UP000034127"/>
    </source>
</evidence>
<keyword evidence="10 12" id="KW-0482">Metalloprotease</keyword>
<dbReference type="InterPro" id="IPR022919">
    <property type="entry name" value="Pept_M48_protease_HtpX"/>
</dbReference>
<keyword evidence="7 12" id="KW-0378">Hydrolase</keyword>
<reference evidence="14 15" key="1">
    <citation type="journal article" date="2015" name="Nature">
        <title>rRNA introns, odd ribosomes, and small enigmatic genomes across a large radiation of phyla.</title>
        <authorList>
            <person name="Brown C.T."/>
            <person name="Hug L.A."/>
            <person name="Thomas B.C."/>
            <person name="Sharon I."/>
            <person name="Castelle C.J."/>
            <person name="Singh A."/>
            <person name="Wilkins M.J."/>
            <person name="Williams K.H."/>
            <person name="Banfield J.F."/>
        </authorList>
    </citation>
    <scope>NUCLEOTIDE SEQUENCE [LARGE SCALE GENOMIC DNA]</scope>
</reference>
<dbReference type="InterPro" id="IPR050083">
    <property type="entry name" value="HtpX_protease"/>
</dbReference>
<evidence type="ECO:0000256" key="10">
    <source>
        <dbReference type="ARBA" id="ARBA00023049"/>
    </source>
</evidence>
<dbReference type="GO" id="GO:0008270">
    <property type="term" value="F:zinc ion binding"/>
    <property type="evidence" value="ECO:0007669"/>
    <property type="project" value="UniProtKB-UniRule"/>
</dbReference>
<feature type="transmembrane region" description="Helical" evidence="12">
    <location>
        <begin position="12"/>
        <end position="33"/>
    </location>
</feature>
<keyword evidence="9 12" id="KW-1133">Transmembrane helix</keyword>
<evidence type="ECO:0000256" key="6">
    <source>
        <dbReference type="ARBA" id="ARBA00022723"/>
    </source>
</evidence>
<dbReference type="Proteomes" id="UP000034127">
    <property type="component" value="Unassembled WGS sequence"/>
</dbReference>
<keyword evidence="8 12" id="KW-0862">Zinc</keyword>
<evidence type="ECO:0000259" key="13">
    <source>
        <dbReference type="Pfam" id="PF01435"/>
    </source>
</evidence>
<dbReference type="EMBL" id="LBPX01000026">
    <property type="protein sequence ID" value="KKP66918.1"/>
    <property type="molecule type" value="Genomic_DNA"/>
</dbReference>
<keyword evidence="3 12" id="KW-1003">Cell membrane</keyword>
<evidence type="ECO:0000256" key="4">
    <source>
        <dbReference type="ARBA" id="ARBA00022670"/>
    </source>
</evidence>
<evidence type="ECO:0000256" key="7">
    <source>
        <dbReference type="ARBA" id="ARBA00022801"/>
    </source>
</evidence>
<dbReference type="InterPro" id="IPR001915">
    <property type="entry name" value="Peptidase_M48"/>
</dbReference>
<dbReference type="Pfam" id="PF01435">
    <property type="entry name" value="Peptidase_M48"/>
    <property type="match status" value="1"/>
</dbReference>
<sequence length="298" mass="33386">MTTYSQISRNKIKTYLIMGIFIFVFTGFFYLLGKYYESPGLYLFMGLSISLLSTFISYYYSDSVVLFTTGARPADKKTYFNFYTVVENLSIASGQPMPKIYVIQDDSPNAFATGRDPKNSVVCATTGLLKILDRSELEGVISHELSHIKNYDILLSSLVAVLVGTIAIISDWVMRSFWWGHRGRNNDRENKSPIFFIIFILILIITPIVATIIQLAVSRKREFLADASGALLTRNPDGLASALAKISGYPYPLRNASSSTAHLFISNPLNKKGAMSWLGNLFSTHPPVEERIKILRSM</sequence>
<dbReference type="PANTHER" id="PTHR43221:SF1">
    <property type="entry name" value="PROTEASE HTPX"/>
    <property type="match status" value="1"/>
</dbReference>
<name>A0A0G0BBR5_9BACT</name>
<evidence type="ECO:0000256" key="1">
    <source>
        <dbReference type="ARBA" id="ARBA00004651"/>
    </source>
</evidence>
<comment type="caution">
    <text evidence="14">The sequence shown here is derived from an EMBL/GenBank/DDBJ whole genome shotgun (WGS) entry which is preliminary data.</text>
</comment>
<keyword evidence="6 12" id="KW-0479">Metal-binding</keyword>
<dbReference type="EC" id="3.4.24.-" evidence="12"/>
<evidence type="ECO:0000256" key="9">
    <source>
        <dbReference type="ARBA" id="ARBA00022989"/>
    </source>
</evidence>
<dbReference type="HAMAP" id="MF_00188">
    <property type="entry name" value="Pept_M48_protease_HtpX"/>
    <property type="match status" value="1"/>
</dbReference>
<feature type="domain" description="Peptidase M48" evidence="13">
    <location>
        <begin position="84"/>
        <end position="297"/>
    </location>
</feature>
<feature type="transmembrane region" description="Helical" evidence="12">
    <location>
        <begin position="39"/>
        <end position="60"/>
    </location>
</feature>
<comment type="similarity">
    <text evidence="2 12">Belongs to the peptidase M48B family.</text>
</comment>
<dbReference type="Gene3D" id="3.30.2010.10">
    <property type="entry name" value="Metalloproteases ('zincins'), catalytic domain"/>
    <property type="match status" value="1"/>
</dbReference>
<comment type="cofactor">
    <cofactor evidence="12">
        <name>Zn(2+)</name>
        <dbReference type="ChEBI" id="CHEBI:29105"/>
    </cofactor>
    <text evidence="12">Binds 1 zinc ion per subunit.</text>
</comment>
<feature type="binding site" evidence="12">
    <location>
        <position position="222"/>
    </location>
    <ligand>
        <name>Zn(2+)</name>
        <dbReference type="ChEBI" id="CHEBI:29105"/>
        <note>catalytic</note>
    </ligand>
</feature>
<dbReference type="CDD" id="cd07340">
    <property type="entry name" value="M48B_Htpx_like"/>
    <property type="match status" value="1"/>
</dbReference>
<keyword evidence="11 12" id="KW-0472">Membrane</keyword>
<evidence type="ECO:0000256" key="3">
    <source>
        <dbReference type="ARBA" id="ARBA00022475"/>
    </source>
</evidence>
<protein>
    <recommendedName>
        <fullName evidence="12">Protease HtpX homolog</fullName>
        <ecNumber evidence="12">3.4.24.-</ecNumber>
    </recommendedName>
</protein>
<dbReference type="PANTHER" id="PTHR43221">
    <property type="entry name" value="PROTEASE HTPX"/>
    <property type="match status" value="1"/>
</dbReference>
<dbReference type="AlphaFoldDB" id="A0A0G0BBR5"/>
<keyword evidence="5 12" id="KW-0812">Transmembrane</keyword>